<dbReference type="GO" id="GO:0009251">
    <property type="term" value="P:glucan catabolic process"/>
    <property type="evidence" value="ECO:0007669"/>
    <property type="project" value="TreeGrafter"/>
</dbReference>
<dbReference type="OrthoDB" id="416222at2759"/>
<dbReference type="Pfam" id="PF14310">
    <property type="entry name" value="Fn3-like"/>
    <property type="match status" value="1"/>
</dbReference>
<feature type="signal peptide" evidence="10">
    <location>
        <begin position="1"/>
        <end position="20"/>
    </location>
</feature>
<dbReference type="Gene3D" id="3.20.20.300">
    <property type="entry name" value="Glycoside hydrolase, family 3, N-terminal domain"/>
    <property type="match status" value="1"/>
</dbReference>
<organism evidence="12 13">
    <name type="scientific">Cudoniella acicularis</name>
    <dbReference type="NCBI Taxonomy" id="354080"/>
    <lineage>
        <taxon>Eukaryota</taxon>
        <taxon>Fungi</taxon>
        <taxon>Dikarya</taxon>
        <taxon>Ascomycota</taxon>
        <taxon>Pezizomycotina</taxon>
        <taxon>Leotiomycetes</taxon>
        <taxon>Helotiales</taxon>
        <taxon>Tricladiaceae</taxon>
        <taxon>Cudoniella</taxon>
    </lineage>
</organism>
<dbReference type="SMART" id="SM01217">
    <property type="entry name" value="Fn3_like"/>
    <property type="match status" value="1"/>
</dbReference>
<dbReference type="InterPro" id="IPR036962">
    <property type="entry name" value="Glyco_hydro_3_N_sf"/>
</dbReference>
<comment type="similarity">
    <text evidence="3">Belongs to the glycosyl hydrolase 3 family.</text>
</comment>
<evidence type="ECO:0000256" key="10">
    <source>
        <dbReference type="SAM" id="SignalP"/>
    </source>
</evidence>
<protein>
    <recommendedName>
        <fullName evidence="4">beta-glucosidase</fullName>
        <ecNumber evidence="4">3.2.1.21</ecNumber>
    </recommendedName>
</protein>
<evidence type="ECO:0000256" key="6">
    <source>
        <dbReference type="ARBA" id="ARBA00023180"/>
    </source>
</evidence>
<evidence type="ECO:0000256" key="9">
    <source>
        <dbReference type="ARBA" id="ARBA00023326"/>
    </source>
</evidence>
<dbReference type="InterPro" id="IPR000073">
    <property type="entry name" value="AB_hydrolase_1"/>
</dbReference>
<dbReference type="InterPro" id="IPR013595">
    <property type="entry name" value="Pept_S33_TAP-like_C"/>
</dbReference>
<dbReference type="GO" id="GO:0008422">
    <property type="term" value="F:beta-glucosidase activity"/>
    <property type="evidence" value="ECO:0007669"/>
    <property type="project" value="UniProtKB-EC"/>
</dbReference>
<dbReference type="Gene3D" id="3.40.50.1820">
    <property type="entry name" value="alpha/beta hydrolase"/>
    <property type="match status" value="1"/>
</dbReference>
<evidence type="ECO:0000256" key="1">
    <source>
        <dbReference type="ARBA" id="ARBA00000448"/>
    </source>
</evidence>
<gene>
    <name evidence="12" type="ORF">G7Y89_g477</name>
</gene>
<dbReference type="Pfam" id="PF00561">
    <property type="entry name" value="Abhydrolase_1"/>
    <property type="match status" value="1"/>
</dbReference>
<reference evidence="12 13" key="1">
    <citation type="submission" date="2020-03" db="EMBL/GenBank/DDBJ databases">
        <title>Draft Genome Sequence of Cudoniella acicularis.</title>
        <authorList>
            <person name="Buettner E."/>
            <person name="Kellner H."/>
        </authorList>
    </citation>
    <scope>NUCLEOTIDE SEQUENCE [LARGE SCALE GENOMIC DNA]</scope>
    <source>
        <strain evidence="12 13">DSM 108380</strain>
    </source>
</reference>
<feature type="domain" description="Fibronectin type III-like" evidence="11">
    <location>
        <begin position="1094"/>
        <end position="1163"/>
    </location>
</feature>
<keyword evidence="5" id="KW-0378">Hydrolase</keyword>
<evidence type="ECO:0000256" key="8">
    <source>
        <dbReference type="ARBA" id="ARBA00023295"/>
    </source>
</evidence>
<dbReference type="InterPro" id="IPR017853">
    <property type="entry name" value="GH"/>
</dbReference>
<dbReference type="Pfam" id="PF00933">
    <property type="entry name" value="Glyco_hydro_3"/>
    <property type="match status" value="1"/>
</dbReference>
<dbReference type="AlphaFoldDB" id="A0A8H4WB55"/>
<dbReference type="Proteomes" id="UP000566819">
    <property type="component" value="Unassembled WGS sequence"/>
</dbReference>
<comment type="pathway">
    <text evidence="2">Glycan metabolism; cellulose degradation.</text>
</comment>
<accession>A0A8H4WB55</accession>
<dbReference type="EC" id="3.2.1.21" evidence="4"/>
<dbReference type="Pfam" id="PF01915">
    <property type="entry name" value="Glyco_hydro_3_C"/>
    <property type="match status" value="1"/>
</dbReference>
<dbReference type="InterPro" id="IPR026891">
    <property type="entry name" value="Fn3-like"/>
</dbReference>
<dbReference type="SUPFAM" id="SSF52279">
    <property type="entry name" value="Beta-D-glucan exohydrolase, C-terminal domain"/>
    <property type="match status" value="1"/>
</dbReference>
<evidence type="ECO:0000256" key="3">
    <source>
        <dbReference type="ARBA" id="ARBA00005336"/>
    </source>
</evidence>
<evidence type="ECO:0000313" key="13">
    <source>
        <dbReference type="Proteomes" id="UP000566819"/>
    </source>
</evidence>
<comment type="caution">
    <text evidence="12">The sequence shown here is derived from an EMBL/GenBank/DDBJ whole genome shotgun (WGS) entry which is preliminary data.</text>
</comment>
<keyword evidence="10" id="KW-0732">Signal</keyword>
<comment type="catalytic activity">
    <reaction evidence="1">
        <text>Hydrolysis of terminal, non-reducing beta-D-glucosyl residues with release of beta-D-glucose.</text>
        <dbReference type="EC" id="3.2.1.21"/>
    </reaction>
</comment>
<keyword evidence="13" id="KW-1185">Reference proteome</keyword>
<dbReference type="PRINTS" id="PR00133">
    <property type="entry name" value="GLHYDRLASE3"/>
</dbReference>
<proteinExistence type="inferred from homology"/>
<dbReference type="Gene3D" id="2.60.40.10">
    <property type="entry name" value="Immunoglobulins"/>
    <property type="match status" value="1"/>
</dbReference>
<dbReference type="InterPro" id="IPR002772">
    <property type="entry name" value="Glyco_hydro_3_C"/>
</dbReference>
<dbReference type="InterPro" id="IPR050288">
    <property type="entry name" value="Cellulose_deg_GH3"/>
</dbReference>
<keyword evidence="9" id="KW-0624">Polysaccharide degradation</keyword>
<dbReference type="InterPro" id="IPR029058">
    <property type="entry name" value="AB_hydrolase_fold"/>
</dbReference>
<dbReference type="SUPFAM" id="SSF51445">
    <property type="entry name" value="(Trans)glycosidases"/>
    <property type="match status" value="1"/>
</dbReference>
<evidence type="ECO:0000256" key="7">
    <source>
        <dbReference type="ARBA" id="ARBA00023277"/>
    </source>
</evidence>
<sequence length="1174" mass="127336">MHLSMFLLLILALFTSLSLARTVVPGIIRWTDCAKSVPELTTSGTLNTSAIDLTMLPPTLHCGQLDVPMDYSKPFCETNMITLGLAMYRPVNPKGVLFFNPGGTDAGVVVAWEVALNVTQAFDGLLDLELLVLDVRGTFSSNQLNVSLDTLTPLFGSYEFDAVKNISAAAIQSWIDNSLPPGIIQHVGTKEVVRDYEQVRKALGYEKINFLGASYGSFRATQYAATFPERVDRFVLDSVAPHGRQALDDIEATNRLMQRADAYCLNNASCPFYGKGKGSVLKAYKQVLTIARQTPFFIPECVNTTTCYPYATDTDVQTLMLGNLLGAPDFPAILDGIYAALNGNGIFFGNGPRSLESVVAMPLLCNDYGYERNFETFQSSLEQGLKNDITGIGQTQVWLIQLMCSAWPFPVPSSQPLAVNNKMLLVTADFDASAPTEWTTFAWEQAPNSALVVRHGDDHVSFLLVDQPSTKITKAFLNTGILPMAQEIGPCSVRRKRPTLRRWISIGGEQLNQLNHVVQFVHHHGVSRQRLPKIDLGIAADAYEKAKAFVAPLNNTQKIAIVMVSSFTSDNATRKAYTNTDGVSRLNFFMFVSGFPMGNANTMTWDRDLIAAQFKAVGDEYFATGYNVINGALLGPLGRVPEGGRQNEAFSPDPFLSGVAAAEGVKAQKEAGIITGVRHFLLYEQESNRTGGMGPSSSVYSSNVDDKTLHEVYMWPWGDAINGGAAAVMYAMPRVNDTHSCENNELLSGKLKEELGSPGFVCPGESAQFSSYTSANAGLDYSPYSDELWTQATLAAGVANCSLPQAQLDDMAIRSVLPYYFNNYHNVLRNHSALIRKIGGEAISLLKNDNTNGGGLPLDKLLSISLYGSHAGPALAGPNFAWGVQGTSADIFQGHLVSGGGSGQLSLPYLITPFQALSQRAYEDNSMIWWIMNNTYSSSGGSGQTFRIGGSTGVSPSYAEYASESAPPWPGIIADVLYGDVNPSGKLINTIAKNASDYLASVCKTTECPFSEGVYVDYRWFDKEGIEPRYPFGHGLSYTTFSYGDVTVTITNSSASTSKYPVGQLGLGGQVDLFDEVIAVNTTVQSTGFLDGAEVAQLYLSFPDAADQPICILRGFEKVKITADQVAAVSFSLCRRDVSYWDVVAQKWAVANGTYTFSVGSSLRDLRSNTTLVI</sequence>
<keyword evidence="7" id="KW-0119">Carbohydrate metabolism</keyword>
<evidence type="ECO:0000256" key="5">
    <source>
        <dbReference type="ARBA" id="ARBA00022801"/>
    </source>
</evidence>
<feature type="chain" id="PRO_5034508676" description="beta-glucosidase" evidence="10">
    <location>
        <begin position="21"/>
        <end position="1174"/>
    </location>
</feature>
<name>A0A8H4WB55_9HELO</name>
<evidence type="ECO:0000259" key="11">
    <source>
        <dbReference type="SMART" id="SM01217"/>
    </source>
</evidence>
<dbReference type="PANTHER" id="PTHR42715">
    <property type="entry name" value="BETA-GLUCOSIDASE"/>
    <property type="match status" value="1"/>
</dbReference>
<evidence type="ECO:0000313" key="12">
    <source>
        <dbReference type="EMBL" id="KAF4637604.1"/>
    </source>
</evidence>
<dbReference type="SUPFAM" id="SSF53474">
    <property type="entry name" value="alpha/beta-Hydrolases"/>
    <property type="match status" value="1"/>
</dbReference>
<keyword evidence="8" id="KW-0326">Glycosidase</keyword>
<dbReference type="Pfam" id="PF08386">
    <property type="entry name" value="Abhydrolase_4"/>
    <property type="match status" value="1"/>
</dbReference>
<dbReference type="InterPro" id="IPR036881">
    <property type="entry name" value="Glyco_hydro_3_C_sf"/>
</dbReference>
<dbReference type="InterPro" id="IPR013783">
    <property type="entry name" value="Ig-like_fold"/>
</dbReference>
<keyword evidence="6" id="KW-0325">Glycoprotein</keyword>
<dbReference type="InterPro" id="IPR001764">
    <property type="entry name" value="Glyco_hydro_3_N"/>
</dbReference>
<evidence type="ECO:0000256" key="4">
    <source>
        <dbReference type="ARBA" id="ARBA00012744"/>
    </source>
</evidence>
<evidence type="ECO:0000256" key="2">
    <source>
        <dbReference type="ARBA" id="ARBA00004987"/>
    </source>
</evidence>
<dbReference type="Gene3D" id="3.40.50.1700">
    <property type="entry name" value="Glycoside hydrolase family 3 C-terminal domain"/>
    <property type="match status" value="2"/>
</dbReference>
<dbReference type="EMBL" id="JAAMPI010000017">
    <property type="protein sequence ID" value="KAF4637604.1"/>
    <property type="molecule type" value="Genomic_DNA"/>
</dbReference>
<dbReference type="PANTHER" id="PTHR42715:SF14">
    <property type="entry name" value="BETA-GLUCOSIDASE D-RELATED"/>
    <property type="match status" value="1"/>
</dbReference>